<evidence type="ECO:0000256" key="2">
    <source>
        <dbReference type="SAM" id="Phobius"/>
    </source>
</evidence>
<evidence type="ECO:0000313" key="3">
    <source>
        <dbReference type="EMBL" id="CAF1019569.1"/>
    </source>
</evidence>
<dbReference type="GO" id="GO:0003824">
    <property type="term" value="F:catalytic activity"/>
    <property type="evidence" value="ECO:0007669"/>
    <property type="project" value="InterPro"/>
</dbReference>
<reference evidence="3" key="1">
    <citation type="submission" date="2021-02" db="EMBL/GenBank/DDBJ databases">
        <authorList>
            <person name="Nowell W R."/>
        </authorList>
    </citation>
    <scope>NUCLEOTIDE SEQUENCE</scope>
</reference>
<proteinExistence type="predicted"/>
<evidence type="ECO:0000313" key="5">
    <source>
        <dbReference type="EMBL" id="CAF3501225.1"/>
    </source>
</evidence>
<dbReference type="Proteomes" id="UP000663823">
    <property type="component" value="Unassembled WGS sequence"/>
</dbReference>
<feature type="compositionally biased region" description="Low complexity" evidence="1">
    <location>
        <begin position="1"/>
        <end position="14"/>
    </location>
</feature>
<sequence length="471" mass="53839">MDNIVSQSSSQISSNTGNPLNPQPIPPLASELETTSTIEAIVSSPLEPIPTTIEQTNTDGNVQTHIDVKYEAHDVALESVKTNGHQQKNGFTSSEHHKIDIDDNDQHSYKSKSCCSMLNKLFLILAIVCFALFLFSIAYIFYNLKELNGKHGERILSKKFYPYSMDDDLSSSERLIDDIYFNLTHRNDDGIIVVLSRRGASINDILIPYNDKNNSKQYRSIVIKGGSENYFGSIRFGFDDPTNTMNMTNQLPPNYPFLNLYKENWSMYVDKNNPYRVRFVYQSIQIIYEFSSENSNEFIMKTIISTPSNRQIIVDLTNNIYFNLRSYGNLSTHYLNLSSSNPIDILYGQKVEQDRLIQSTRVDILSNINKYFYKLDRAGIGKNYIATLYESETKTTMRIFSDHTGVVIDPFGVGSSNQNENHATTIPDMRGVRISPRQSPVYQPMSIYGPTLITYPSEAIHTTWWQFDYEN</sequence>
<keyword evidence="2" id="KW-0472">Membrane</keyword>
<name>A0A814I8L0_9BILA</name>
<dbReference type="GO" id="GO:0030246">
    <property type="term" value="F:carbohydrate binding"/>
    <property type="evidence" value="ECO:0007669"/>
    <property type="project" value="InterPro"/>
</dbReference>
<protein>
    <submittedName>
        <fullName evidence="3">Uncharacterized protein</fullName>
    </submittedName>
</protein>
<dbReference type="EMBL" id="CAJNOU010000513">
    <property type="protein sequence ID" value="CAF1019569.1"/>
    <property type="molecule type" value="Genomic_DNA"/>
</dbReference>
<dbReference type="Proteomes" id="UP000663889">
    <property type="component" value="Unassembled WGS sequence"/>
</dbReference>
<evidence type="ECO:0000256" key="1">
    <source>
        <dbReference type="SAM" id="MobiDB-lite"/>
    </source>
</evidence>
<dbReference type="InterPro" id="IPR011013">
    <property type="entry name" value="Gal_mutarotase_sf_dom"/>
</dbReference>
<keyword evidence="2" id="KW-0812">Transmembrane</keyword>
<dbReference type="EMBL" id="CAJOBE010000516">
    <property type="protein sequence ID" value="CAF3652975.1"/>
    <property type="molecule type" value="Genomic_DNA"/>
</dbReference>
<evidence type="ECO:0000313" key="6">
    <source>
        <dbReference type="EMBL" id="CAF3652975.1"/>
    </source>
</evidence>
<dbReference type="EMBL" id="CAJNOO010002519">
    <property type="protein sequence ID" value="CAF1275290.1"/>
    <property type="molecule type" value="Genomic_DNA"/>
</dbReference>
<feature type="region of interest" description="Disordered" evidence="1">
    <location>
        <begin position="1"/>
        <end position="29"/>
    </location>
</feature>
<dbReference type="Proteomes" id="UP000663882">
    <property type="component" value="Unassembled WGS sequence"/>
</dbReference>
<dbReference type="GO" id="GO:0005975">
    <property type="term" value="P:carbohydrate metabolic process"/>
    <property type="evidence" value="ECO:0007669"/>
    <property type="project" value="InterPro"/>
</dbReference>
<dbReference type="Proteomes" id="UP000663874">
    <property type="component" value="Unassembled WGS sequence"/>
</dbReference>
<dbReference type="AlphaFoldDB" id="A0A814I8L0"/>
<evidence type="ECO:0000313" key="4">
    <source>
        <dbReference type="EMBL" id="CAF1275290.1"/>
    </source>
</evidence>
<dbReference type="EMBL" id="CAJOAX010000076">
    <property type="protein sequence ID" value="CAF3501225.1"/>
    <property type="molecule type" value="Genomic_DNA"/>
</dbReference>
<dbReference type="OrthoDB" id="10010949at2759"/>
<gene>
    <name evidence="6" type="ORF">FNK824_LOCUS6095</name>
    <name evidence="5" type="ORF">OTI717_LOCUS1719</name>
    <name evidence="4" type="ORF">RFH988_LOCUS28408</name>
    <name evidence="3" type="ORF">SEV965_LOCUS11728</name>
</gene>
<organism evidence="3 7">
    <name type="scientific">Rotaria sordida</name>
    <dbReference type="NCBI Taxonomy" id="392033"/>
    <lineage>
        <taxon>Eukaryota</taxon>
        <taxon>Metazoa</taxon>
        <taxon>Spiralia</taxon>
        <taxon>Gnathifera</taxon>
        <taxon>Rotifera</taxon>
        <taxon>Eurotatoria</taxon>
        <taxon>Bdelloidea</taxon>
        <taxon>Philodinida</taxon>
        <taxon>Philodinidae</taxon>
        <taxon>Rotaria</taxon>
    </lineage>
</organism>
<keyword evidence="2" id="KW-1133">Transmembrane helix</keyword>
<evidence type="ECO:0000313" key="7">
    <source>
        <dbReference type="Proteomes" id="UP000663889"/>
    </source>
</evidence>
<comment type="caution">
    <text evidence="3">The sequence shown here is derived from an EMBL/GenBank/DDBJ whole genome shotgun (WGS) entry which is preliminary data.</text>
</comment>
<dbReference type="SUPFAM" id="SSF74650">
    <property type="entry name" value="Galactose mutarotase-like"/>
    <property type="match status" value="1"/>
</dbReference>
<accession>A0A814I8L0</accession>
<feature type="transmembrane region" description="Helical" evidence="2">
    <location>
        <begin position="121"/>
        <end position="142"/>
    </location>
</feature>